<dbReference type="SMART" id="SM00239">
    <property type="entry name" value="C2"/>
    <property type="match status" value="1"/>
</dbReference>
<feature type="compositionally biased region" description="Basic and acidic residues" evidence="3">
    <location>
        <begin position="42"/>
        <end position="60"/>
    </location>
</feature>
<dbReference type="PROSITE" id="PS50004">
    <property type="entry name" value="C2"/>
    <property type="match status" value="1"/>
</dbReference>
<sequence length="676" mass="76152">MLATRGSRRKLEIHADMVSRSKVQETDGSFFEAFASLPWRQENRRMQSLKEEEEQKDRPPPSEAAAGLQPKRVVVSQQERENLYVEVLYTVKHKVGATTSEHSSLVDELNDYTQEAFHFSRDEHQRMMTIASDEKPPIVILNLVVVEASGLEAKDADGFSDPYCMLGIVPGAVSGGDRSTPPGSPRVSRSSHAPPAEEDGEERQLNTHADKLRKHHSFRLSFKRKPESRPSVVSSPSSAGSGGGGSGCGREGHRDSLSHAVPAKFIRATTVKPNTLDPRWEEKFRLDHDDETSVLDAVSKLNEVKGVRGMARFFKQVAQSARSGSGGQDDFLGCVNISLQVLDIPSTGLDQWFTLEGRTSKSAVQGRIRLKMWLSTREDRGVSEEDTWSEVIQQQKLFELFVKHELSKYRGPSYRWSGELPTPATTILHQHAVQGDLTELQQAVCRWIAYAEQHQETSLDFRLLLKILKQLNDKFTQDALTYEEQESLAESFKTTLAHCFAVLRKLRKLFPAGNKEAHRKLDSLLKFLAAFSGMEIFRRVLPFQKEIRSEIIQTVKKGCVEWYGRLREQQQLDPSGDDAAVLQSLIKLVNEVCSHCFQAYNHHNQLFMQSVSVPFFATIYKQLEKLVSADIQDTVGRLCSELQNSDIQLSTTPDAMSLTMGTATFELYMATKDLYK</sequence>
<evidence type="ECO:0000259" key="4">
    <source>
        <dbReference type="PROSITE" id="PS50004"/>
    </source>
</evidence>
<feature type="compositionally biased region" description="Gly residues" evidence="3">
    <location>
        <begin position="240"/>
        <end position="249"/>
    </location>
</feature>
<feature type="domain" description="C2" evidence="4">
    <location>
        <begin position="122"/>
        <end position="353"/>
    </location>
</feature>
<feature type="region of interest" description="Disordered" evidence="3">
    <location>
        <begin position="42"/>
        <end position="70"/>
    </location>
</feature>
<dbReference type="Proteomes" id="UP000440578">
    <property type="component" value="Unassembled WGS sequence"/>
</dbReference>
<dbReference type="PANTHER" id="PTHR45999">
    <property type="entry name" value="UNC-13-4A, ISOFORM B"/>
    <property type="match status" value="1"/>
</dbReference>
<dbReference type="InterPro" id="IPR052095">
    <property type="entry name" value="UNC-13_domain"/>
</dbReference>
<dbReference type="PANTHER" id="PTHR45999:SF4">
    <property type="entry name" value="UNC-13-4A, ISOFORM B"/>
    <property type="match status" value="1"/>
</dbReference>
<dbReference type="EMBL" id="VIIS01000823">
    <property type="protein sequence ID" value="KAF0304682.1"/>
    <property type="molecule type" value="Genomic_DNA"/>
</dbReference>
<protein>
    <submittedName>
        <fullName evidence="5">BAI1-associated protein 3</fullName>
    </submittedName>
</protein>
<name>A0A6A4WPW2_AMPAM</name>
<feature type="compositionally biased region" description="Basic residues" evidence="3">
    <location>
        <begin position="211"/>
        <end position="223"/>
    </location>
</feature>
<evidence type="ECO:0000313" key="6">
    <source>
        <dbReference type="Proteomes" id="UP000440578"/>
    </source>
</evidence>
<dbReference type="AlphaFoldDB" id="A0A6A4WPW2"/>
<dbReference type="OrthoDB" id="7976202at2759"/>
<organism evidence="5 6">
    <name type="scientific">Amphibalanus amphitrite</name>
    <name type="common">Striped barnacle</name>
    <name type="synonym">Balanus amphitrite</name>
    <dbReference type="NCBI Taxonomy" id="1232801"/>
    <lineage>
        <taxon>Eukaryota</taxon>
        <taxon>Metazoa</taxon>
        <taxon>Ecdysozoa</taxon>
        <taxon>Arthropoda</taxon>
        <taxon>Crustacea</taxon>
        <taxon>Multicrustacea</taxon>
        <taxon>Cirripedia</taxon>
        <taxon>Thoracica</taxon>
        <taxon>Thoracicalcarea</taxon>
        <taxon>Balanomorpha</taxon>
        <taxon>Balanoidea</taxon>
        <taxon>Balanidae</taxon>
        <taxon>Amphibalaninae</taxon>
        <taxon>Amphibalanus</taxon>
    </lineage>
</organism>
<feature type="compositionally biased region" description="Low complexity" evidence="3">
    <location>
        <begin position="229"/>
        <end position="239"/>
    </location>
</feature>
<keyword evidence="6" id="KW-1185">Reference proteome</keyword>
<evidence type="ECO:0000256" key="3">
    <source>
        <dbReference type="SAM" id="MobiDB-lite"/>
    </source>
</evidence>
<evidence type="ECO:0000313" key="5">
    <source>
        <dbReference type="EMBL" id="KAF0304682.1"/>
    </source>
</evidence>
<proteinExistence type="inferred from homology"/>
<evidence type="ECO:0000256" key="1">
    <source>
        <dbReference type="ARBA" id="ARBA00005823"/>
    </source>
</evidence>
<comment type="similarity">
    <text evidence="1">Belongs to the unc-13 family.</text>
</comment>
<comment type="caution">
    <text evidence="5">The sequence shown here is derived from an EMBL/GenBank/DDBJ whole genome shotgun (WGS) entry which is preliminary data.</text>
</comment>
<gene>
    <name evidence="5" type="primary">BAIAP3_0</name>
    <name evidence="5" type="ORF">FJT64_023572</name>
</gene>
<dbReference type="InterPro" id="IPR000008">
    <property type="entry name" value="C2_dom"/>
</dbReference>
<feature type="region of interest" description="Disordered" evidence="3">
    <location>
        <begin position="1"/>
        <end position="23"/>
    </location>
</feature>
<accession>A0A6A4WPW2</accession>
<keyword evidence="2" id="KW-0268">Exocytosis</keyword>
<dbReference type="SUPFAM" id="SSF49562">
    <property type="entry name" value="C2 domain (Calcium/lipid-binding domain, CaLB)"/>
    <property type="match status" value="1"/>
</dbReference>
<dbReference type="Pfam" id="PF00168">
    <property type="entry name" value="C2"/>
    <property type="match status" value="2"/>
</dbReference>
<feature type="compositionally biased region" description="Basic and acidic residues" evidence="3">
    <location>
        <begin position="9"/>
        <end position="23"/>
    </location>
</feature>
<dbReference type="Gene3D" id="2.60.40.150">
    <property type="entry name" value="C2 domain"/>
    <property type="match status" value="1"/>
</dbReference>
<dbReference type="InterPro" id="IPR035892">
    <property type="entry name" value="C2_domain_sf"/>
</dbReference>
<dbReference type="GO" id="GO:0099503">
    <property type="term" value="C:secretory vesicle"/>
    <property type="evidence" value="ECO:0007669"/>
    <property type="project" value="TreeGrafter"/>
</dbReference>
<dbReference type="GO" id="GO:0006887">
    <property type="term" value="P:exocytosis"/>
    <property type="evidence" value="ECO:0007669"/>
    <property type="project" value="UniProtKB-KW"/>
</dbReference>
<feature type="region of interest" description="Disordered" evidence="3">
    <location>
        <begin position="173"/>
        <end position="261"/>
    </location>
</feature>
<evidence type="ECO:0000256" key="2">
    <source>
        <dbReference type="ARBA" id="ARBA00022483"/>
    </source>
</evidence>
<reference evidence="5 6" key="1">
    <citation type="submission" date="2019-07" db="EMBL/GenBank/DDBJ databases">
        <title>Draft genome assembly of a fouling barnacle, Amphibalanus amphitrite (Darwin, 1854): The first reference genome for Thecostraca.</title>
        <authorList>
            <person name="Kim W."/>
        </authorList>
    </citation>
    <scope>NUCLEOTIDE SEQUENCE [LARGE SCALE GENOMIC DNA]</scope>
    <source>
        <strain evidence="5">SNU_AA5</strain>
        <tissue evidence="5">Soma without cirri and trophi</tissue>
    </source>
</reference>